<sequence length="100" mass="11354">MTRFLLELITLEKQDENSKGKNLTRRRRFSHSRRGSSTYRRYSLSPHLLTESSVSVARVTMRFSLSRRGSTGIGRFNSVLRWLSSTADGALCLSVALLDC</sequence>
<organism evidence="2">
    <name type="scientific">Brassica napus</name>
    <name type="common">Rape</name>
    <dbReference type="NCBI Taxonomy" id="3708"/>
    <lineage>
        <taxon>Eukaryota</taxon>
        <taxon>Viridiplantae</taxon>
        <taxon>Streptophyta</taxon>
        <taxon>Embryophyta</taxon>
        <taxon>Tracheophyta</taxon>
        <taxon>Spermatophyta</taxon>
        <taxon>Magnoliopsida</taxon>
        <taxon>eudicotyledons</taxon>
        <taxon>Gunneridae</taxon>
        <taxon>Pentapetalae</taxon>
        <taxon>rosids</taxon>
        <taxon>malvids</taxon>
        <taxon>Brassicales</taxon>
        <taxon>Brassicaceae</taxon>
        <taxon>Brassiceae</taxon>
        <taxon>Brassica</taxon>
    </lineage>
</organism>
<proteinExistence type="predicted"/>
<reference evidence="2" key="1">
    <citation type="submission" date="2021-01" db="EMBL/GenBank/DDBJ databases">
        <authorList>
            <consortium name="Genoscope - CEA"/>
            <person name="William W."/>
        </authorList>
    </citation>
    <scope>NUCLEOTIDE SEQUENCE</scope>
</reference>
<protein>
    <submittedName>
        <fullName evidence="2">(rape) hypothetical protein</fullName>
    </submittedName>
</protein>
<feature type="region of interest" description="Disordered" evidence="1">
    <location>
        <begin position="16"/>
        <end position="38"/>
    </location>
</feature>
<dbReference type="Proteomes" id="UP001295469">
    <property type="component" value="Chromosome C02"/>
</dbReference>
<accession>A0A816K3A0</accession>
<name>A0A816K3A0_BRANA</name>
<dbReference type="EMBL" id="HG994366">
    <property type="protein sequence ID" value="CAF1897369.1"/>
    <property type="molecule type" value="Genomic_DNA"/>
</dbReference>
<feature type="compositionally biased region" description="Basic residues" evidence="1">
    <location>
        <begin position="22"/>
        <end position="34"/>
    </location>
</feature>
<evidence type="ECO:0000313" key="2">
    <source>
        <dbReference type="EMBL" id="CAF1897369.1"/>
    </source>
</evidence>
<gene>
    <name evidence="2" type="ORF">DARMORV10_C02P18400.1</name>
</gene>
<dbReference type="AlphaFoldDB" id="A0A816K3A0"/>
<evidence type="ECO:0000256" key="1">
    <source>
        <dbReference type="SAM" id="MobiDB-lite"/>
    </source>
</evidence>